<feature type="compositionally biased region" description="Low complexity" evidence="1">
    <location>
        <begin position="233"/>
        <end position="246"/>
    </location>
</feature>
<feature type="region of interest" description="Disordered" evidence="1">
    <location>
        <begin position="68"/>
        <end position="89"/>
    </location>
</feature>
<dbReference type="AlphaFoldDB" id="A0A0F7SFY5"/>
<feature type="compositionally biased region" description="Polar residues" evidence="1">
    <location>
        <begin position="154"/>
        <end position="182"/>
    </location>
</feature>
<proteinExistence type="predicted"/>
<evidence type="ECO:0000256" key="1">
    <source>
        <dbReference type="SAM" id="MobiDB-lite"/>
    </source>
</evidence>
<protein>
    <submittedName>
        <fullName evidence="2">Uncharacterized protein</fullName>
    </submittedName>
</protein>
<feature type="compositionally biased region" description="Polar residues" evidence="1">
    <location>
        <begin position="248"/>
        <end position="257"/>
    </location>
</feature>
<feature type="region of interest" description="Disordered" evidence="1">
    <location>
        <begin position="152"/>
        <end position="257"/>
    </location>
</feature>
<feature type="compositionally biased region" description="Basic and acidic residues" evidence="1">
    <location>
        <begin position="205"/>
        <end position="215"/>
    </location>
</feature>
<reference evidence="2" key="1">
    <citation type="submission" date="2014-08" db="EMBL/GenBank/DDBJ databases">
        <authorList>
            <person name="Sharma Rahul"/>
            <person name="Thines Marco"/>
        </authorList>
    </citation>
    <scope>NUCLEOTIDE SEQUENCE</scope>
</reference>
<evidence type="ECO:0000313" key="2">
    <source>
        <dbReference type="EMBL" id="CDZ96623.1"/>
    </source>
</evidence>
<dbReference type="EMBL" id="LN483144">
    <property type="protein sequence ID" value="CDZ96623.1"/>
    <property type="molecule type" value="Genomic_DNA"/>
</dbReference>
<accession>A0A0F7SFY5</accession>
<sequence>MPGYANFVGGSKHKIIDRRVHPERHAQKKYIAARRFPYFTQREKGLEKKDVAFSFGWAPVNKSTETDAQKKRTLWQEGSSKRPAHGQMQDKVELTAKNSMVTEALDSDPVNSFDKNRRRLLAETDWIGAEMMDRVVTPFRAPICGLALGYGDPSSPSSNAPQPHDSSSVARDSSPPTSNSKQLPPYRFVEPRSKSRTTSSAQQAEEERQHWKLDDQSAMSEDVSREHSLLHPQSQSQQGPIPIMQGTPLDSSYQTDSLNENDLNLDQLSASSHSFTAGQYLLNTFHNDSFYAPYSRSSSSVKPDIVRYESLLPNPFRALSILTGLPDISGDAP</sequence>
<organism evidence="2">
    <name type="scientific">Phaffia rhodozyma</name>
    <name type="common">Yeast</name>
    <name type="synonym">Xanthophyllomyces dendrorhous</name>
    <dbReference type="NCBI Taxonomy" id="264483"/>
    <lineage>
        <taxon>Eukaryota</taxon>
        <taxon>Fungi</taxon>
        <taxon>Dikarya</taxon>
        <taxon>Basidiomycota</taxon>
        <taxon>Agaricomycotina</taxon>
        <taxon>Tremellomycetes</taxon>
        <taxon>Cystofilobasidiales</taxon>
        <taxon>Mrakiaceae</taxon>
        <taxon>Phaffia</taxon>
    </lineage>
</organism>
<name>A0A0F7SFY5_PHARH</name>